<feature type="binding site" evidence="12">
    <location>
        <position position="127"/>
    </location>
    <ligand>
        <name>L-histidine</name>
        <dbReference type="ChEBI" id="CHEBI:57595"/>
    </ligand>
</feature>
<feature type="binding site" evidence="12">
    <location>
        <position position="145"/>
    </location>
    <ligand>
        <name>L-histidine</name>
        <dbReference type="ChEBI" id="CHEBI:57595"/>
    </ligand>
</feature>
<keyword evidence="15" id="KW-1185">Reference proteome</keyword>
<dbReference type="InterPro" id="IPR004154">
    <property type="entry name" value="Anticodon-bd"/>
</dbReference>
<dbReference type="HAMAP" id="MF_00127">
    <property type="entry name" value="His_tRNA_synth"/>
    <property type="match status" value="1"/>
</dbReference>
<dbReference type="PANTHER" id="PTHR43707">
    <property type="entry name" value="HISTIDYL-TRNA SYNTHETASE"/>
    <property type="match status" value="1"/>
</dbReference>
<keyword evidence="8 11" id="KW-0648">Protein biosynthesis</keyword>
<evidence type="ECO:0000256" key="3">
    <source>
        <dbReference type="ARBA" id="ARBA00011738"/>
    </source>
</evidence>
<feature type="domain" description="Aminoacyl-transfer RNA synthetases class-II family profile" evidence="13">
    <location>
        <begin position="34"/>
        <end position="350"/>
    </location>
</feature>
<comment type="subunit">
    <text evidence="3 11">Homodimer.</text>
</comment>
<dbReference type="InterPro" id="IPR004516">
    <property type="entry name" value="HisRS/HisZ"/>
</dbReference>
<evidence type="ECO:0000259" key="13">
    <source>
        <dbReference type="PROSITE" id="PS50862"/>
    </source>
</evidence>
<feature type="binding site" evidence="12">
    <location>
        <begin position="97"/>
        <end position="99"/>
    </location>
    <ligand>
        <name>L-histidine</name>
        <dbReference type="ChEBI" id="CHEBI:57595"/>
    </ligand>
</feature>
<dbReference type="Pfam" id="PF03129">
    <property type="entry name" value="HGTP_anticodon"/>
    <property type="match status" value="1"/>
</dbReference>
<comment type="subcellular location">
    <subcellularLocation>
        <location evidence="1 11">Cytoplasm</location>
    </subcellularLocation>
</comment>
<dbReference type="GO" id="GO:0005737">
    <property type="term" value="C:cytoplasm"/>
    <property type="evidence" value="ECO:0007669"/>
    <property type="project" value="UniProtKB-SubCell"/>
</dbReference>
<dbReference type="PANTHER" id="PTHR43707:SF1">
    <property type="entry name" value="HISTIDINE--TRNA LIGASE, MITOCHONDRIAL-RELATED"/>
    <property type="match status" value="1"/>
</dbReference>
<accession>A0A840S3V8</accession>
<gene>
    <name evidence="11" type="primary">hisS</name>
    <name evidence="14" type="ORF">HNQ51_001029</name>
</gene>
<feature type="binding site" evidence="12">
    <location>
        <begin position="278"/>
        <end position="279"/>
    </location>
    <ligand>
        <name>L-histidine</name>
        <dbReference type="ChEBI" id="CHEBI:57595"/>
    </ligand>
</feature>
<dbReference type="PIRSF" id="PIRSF001549">
    <property type="entry name" value="His-tRNA_synth"/>
    <property type="match status" value="1"/>
</dbReference>
<evidence type="ECO:0000256" key="6">
    <source>
        <dbReference type="ARBA" id="ARBA00022741"/>
    </source>
</evidence>
<keyword evidence="6 11" id="KW-0547">Nucleotide-binding</keyword>
<dbReference type="InterPro" id="IPR006195">
    <property type="entry name" value="aa-tRNA-synth_II"/>
</dbReference>
<keyword evidence="9 11" id="KW-0030">Aminoacyl-tRNA synthetase</keyword>
<feature type="binding site" evidence="12">
    <location>
        <position position="274"/>
    </location>
    <ligand>
        <name>L-histidine</name>
        <dbReference type="ChEBI" id="CHEBI:57595"/>
    </ligand>
</feature>
<dbReference type="EMBL" id="JACHHO010000001">
    <property type="protein sequence ID" value="MBB5203736.1"/>
    <property type="molecule type" value="Genomic_DNA"/>
</dbReference>
<dbReference type="CDD" id="cd00773">
    <property type="entry name" value="HisRS-like_core"/>
    <property type="match status" value="1"/>
</dbReference>
<evidence type="ECO:0000256" key="7">
    <source>
        <dbReference type="ARBA" id="ARBA00022840"/>
    </source>
</evidence>
<dbReference type="SUPFAM" id="SSF52954">
    <property type="entry name" value="Class II aaRS ABD-related"/>
    <property type="match status" value="1"/>
</dbReference>
<proteinExistence type="inferred from homology"/>
<evidence type="ECO:0000313" key="15">
    <source>
        <dbReference type="Proteomes" id="UP000554837"/>
    </source>
</evidence>
<dbReference type="Proteomes" id="UP000554837">
    <property type="component" value="Unassembled WGS sequence"/>
</dbReference>
<dbReference type="Gene3D" id="3.30.930.10">
    <property type="entry name" value="Bira Bifunctional Protein, Domain 2"/>
    <property type="match status" value="1"/>
</dbReference>
<organism evidence="14 15">
    <name type="scientific">Inhella inkyongensis</name>
    <dbReference type="NCBI Taxonomy" id="392593"/>
    <lineage>
        <taxon>Bacteria</taxon>
        <taxon>Pseudomonadati</taxon>
        <taxon>Pseudomonadota</taxon>
        <taxon>Betaproteobacteria</taxon>
        <taxon>Burkholderiales</taxon>
        <taxon>Sphaerotilaceae</taxon>
        <taxon>Inhella</taxon>
    </lineage>
</organism>
<dbReference type="Pfam" id="PF13393">
    <property type="entry name" value="tRNA-synt_His"/>
    <property type="match status" value="1"/>
</dbReference>
<dbReference type="GO" id="GO:0006427">
    <property type="term" value="P:histidyl-tRNA aminoacylation"/>
    <property type="evidence" value="ECO:0007669"/>
    <property type="project" value="UniProtKB-UniRule"/>
</dbReference>
<dbReference type="EC" id="6.1.1.21" evidence="11"/>
<comment type="caution">
    <text evidence="14">The sequence shown here is derived from an EMBL/GenBank/DDBJ whole genome shotgun (WGS) entry which is preliminary data.</text>
</comment>
<dbReference type="RefSeq" id="WP_138857231.1">
    <property type="nucleotide sequence ID" value="NZ_CP040709.1"/>
</dbReference>
<sequence length="439" mass="48426">MTEPKKIPQKLQMLQAVKGMNDILPPESARWEWLEAKMRSVLQRYGYQNVRTPIVEPTALFVRGIGEVTDIVEKEMYAFEDRADKHGQAEHLALRPEMTAGVVRAMIEHSYLRDSGRRLYYFGPMFRREKPQKGRYRQFHQMGVEALGFAGPDVDAEVILMGSRLLRELGLGPEHVRLELNCLGAPAERRAHREALVAHLEAHKALLDEDSQRRMYSNPLRVLDTKNPALQDMANAAPKLLDFLGEESLAHFNGVRAILDAAGIAYTLNPRLVRGLDYYNLTVFEWVTDKLGSQGTVCGGGRYDGLIEQLGGKPTPAVGFGMGLERMLLLLEEVGVAPEAPTPQAYAVVPSSEGLPQVMVALEQLRAAGVSVVLHPGQSSMKSQFKKADASGARYALVFGADELARGEVAIKPLRDAAALQVSRPLAAVADWAAELLRA</sequence>
<evidence type="ECO:0000256" key="4">
    <source>
        <dbReference type="ARBA" id="ARBA00022490"/>
    </source>
</evidence>
<dbReference type="GO" id="GO:0005524">
    <property type="term" value="F:ATP binding"/>
    <property type="evidence" value="ECO:0007669"/>
    <property type="project" value="UniProtKB-UniRule"/>
</dbReference>
<evidence type="ECO:0000256" key="2">
    <source>
        <dbReference type="ARBA" id="ARBA00008226"/>
    </source>
</evidence>
<evidence type="ECO:0000256" key="12">
    <source>
        <dbReference type="PIRSR" id="PIRSR001549-1"/>
    </source>
</evidence>
<evidence type="ECO:0000256" key="10">
    <source>
        <dbReference type="ARBA" id="ARBA00047639"/>
    </source>
</evidence>
<dbReference type="FunFam" id="3.30.930.10:FF:000005">
    <property type="entry name" value="Histidine--tRNA ligase"/>
    <property type="match status" value="1"/>
</dbReference>
<evidence type="ECO:0000256" key="5">
    <source>
        <dbReference type="ARBA" id="ARBA00022598"/>
    </source>
</evidence>
<dbReference type="InterPro" id="IPR045864">
    <property type="entry name" value="aa-tRNA-synth_II/BPL/LPL"/>
</dbReference>
<comment type="similarity">
    <text evidence="2 11">Belongs to the class-II aminoacyl-tRNA synthetase family.</text>
</comment>
<keyword evidence="5 11" id="KW-0436">Ligase</keyword>
<dbReference type="InterPro" id="IPR041715">
    <property type="entry name" value="HisRS-like_core"/>
</dbReference>
<feature type="binding site" evidence="12">
    <location>
        <position position="141"/>
    </location>
    <ligand>
        <name>L-histidine</name>
        <dbReference type="ChEBI" id="CHEBI:57595"/>
    </ligand>
</feature>
<dbReference type="OrthoDB" id="9800814at2"/>
<dbReference type="GO" id="GO:0004821">
    <property type="term" value="F:histidine-tRNA ligase activity"/>
    <property type="evidence" value="ECO:0007669"/>
    <property type="project" value="UniProtKB-UniRule"/>
</dbReference>
<dbReference type="NCBIfam" id="TIGR00442">
    <property type="entry name" value="hisS"/>
    <property type="match status" value="1"/>
</dbReference>
<dbReference type="SUPFAM" id="SSF55681">
    <property type="entry name" value="Class II aaRS and biotin synthetases"/>
    <property type="match status" value="1"/>
</dbReference>
<dbReference type="AlphaFoldDB" id="A0A840S3V8"/>
<evidence type="ECO:0000256" key="9">
    <source>
        <dbReference type="ARBA" id="ARBA00023146"/>
    </source>
</evidence>
<reference evidence="14 15" key="1">
    <citation type="submission" date="2020-08" db="EMBL/GenBank/DDBJ databases">
        <title>Genomic Encyclopedia of Type Strains, Phase IV (KMG-IV): sequencing the most valuable type-strain genomes for metagenomic binning, comparative biology and taxonomic classification.</title>
        <authorList>
            <person name="Goeker M."/>
        </authorList>
    </citation>
    <scope>NUCLEOTIDE SEQUENCE [LARGE SCALE GENOMIC DNA]</scope>
    <source>
        <strain evidence="14 15">DSM 23958</strain>
    </source>
</reference>
<evidence type="ECO:0000256" key="8">
    <source>
        <dbReference type="ARBA" id="ARBA00022917"/>
    </source>
</evidence>
<keyword evidence="7 11" id="KW-0067">ATP-binding</keyword>
<keyword evidence="4 11" id="KW-0963">Cytoplasm</keyword>
<dbReference type="InterPro" id="IPR036621">
    <property type="entry name" value="Anticodon-bd_dom_sf"/>
</dbReference>
<name>A0A840S3V8_9BURK</name>
<protein>
    <recommendedName>
        <fullName evidence="11">Histidine--tRNA ligase</fullName>
        <ecNumber evidence="11">6.1.1.21</ecNumber>
    </recommendedName>
    <alternativeName>
        <fullName evidence="11">Histidyl-tRNA synthetase</fullName>
        <shortName evidence="11">HisRS</shortName>
    </alternativeName>
</protein>
<evidence type="ECO:0000256" key="1">
    <source>
        <dbReference type="ARBA" id="ARBA00004496"/>
    </source>
</evidence>
<evidence type="ECO:0000256" key="11">
    <source>
        <dbReference type="HAMAP-Rule" id="MF_00127"/>
    </source>
</evidence>
<evidence type="ECO:0000313" key="14">
    <source>
        <dbReference type="EMBL" id="MBB5203736.1"/>
    </source>
</evidence>
<dbReference type="PROSITE" id="PS50862">
    <property type="entry name" value="AA_TRNA_LIGASE_II"/>
    <property type="match status" value="1"/>
</dbReference>
<dbReference type="InterPro" id="IPR015807">
    <property type="entry name" value="His-tRNA-ligase"/>
</dbReference>
<dbReference type="Gene3D" id="3.40.50.800">
    <property type="entry name" value="Anticodon-binding domain"/>
    <property type="match status" value="1"/>
</dbReference>
<comment type="catalytic activity">
    <reaction evidence="10 11">
        <text>tRNA(His) + L-histidine + ATP = L-histidyl-tRNA(His) + AMP + diphosphate + H(+)</text>
        <dbReference type="Rhea" id="RHEA:17313"/>
        <dbReference type="Rhea" id="RHEA-COMP:9665"/>
        <dbReference type="Rhea" id="RHEA-COMP:9689"/>
        <dbReference type="ChEBI" id="CHEBI:15378"/>
        <dbReference type="ChEBI" id="CHEBI:30616"/>
        <dbReference type="ChEBI" id="CHEBI:33019"/>
        <dbReference type="ChEBI" id="CHEBI:57595"/>
        <dbReference type="ChEBI" id="CHEBI:78442"/>
        <dbReference type="ChEBI" id="CHEBI:78527"/>
        <dbReference type="ChEBI" id="CHEBI:456215"/>
        <dbReference type="EC" id="6.1.1.21"/>
    </reaction>
</comment>